<dbReference type="InterPro" id="IPR040015">
    <property type="entry name" value="UBL3-like"/>
</dbReference>
<evidence type="ECO:0000259" key="1">
    <source>
        <dbReference type="PROSITE" id="PS50053"/>
    </source>
</evidence>
<feature type="domain" description="Ubiquitin-like" evidence="1">
    <location>
        <begin position="8"/>
        <end position="74"/>
    </location>
</feature>
<evidence type="ECO:0000313" key="2">
    <source>
        <dbReference type="EMBL" id="KAG7623551.1"/>
    </source>
</evidence>
<dbReference type="Pfam" id="PF13881">
    <property type="entry name" value="Rad60-SLD_2"/>
    <property type="match status" value="1"/>
</dbReference>
<accession>A0A8T2EVS4</accession>
<sequence>MAEVHNQLEIKFRLTDGSDIGPKAFPDATTVSALKETVISEWPREKENGPKTVKEVKLISAGKVLENSKTVKDYRSPVSNLAGAVTTMHVIIQAPVTEKGKTFFRLFSCFLSSFIFKETAASSVGSKSVVDLLTERWCCV</sequence>
<dbReference type="EMBL" id="JAEFBK010000003">
    <property type="protein sequence ID" value="KAG7623551.1"/>
    <property type="molecule type" value="Genomic_DNA"/>
</dbReference>
<protein>
    <submittedName>
        <fullName evidence="2">UBL3-like ubiquitin domain</fullName>
    </submittedName>
</protein>
<dbReference type="InterPro" id="IPR039540">
    <property type="entry name" value="UBL3-like_ubiquitin_dom"/>
</dbReference>
<dbReference type="PANTHER" id="PTHR13169">
    <property type="entry name" value="UBIQUITIN-LIKE PROTEIN 3 HCG-1 PROTEIN"/>
    <property type="match status" value="1"/>
</dbReference>
<keyword evidence="3" id="KW-1185">Reference proteome</keyword>
<proteinExistence type="predicted"/>
<gene>
    <name evidence="2" type="ORF">ISN45_At03g000140</name>
</gene>
<name>A0A8T2EVS4_9BRAS</name>
<dbReference type="PANTHER" id="PTHR13169:SF10">
    <property type="entry name" value="MEMBRANE-ANCHORED UBIQUITIN-FOLD PROTEIN 1"/>
    <property type="match status" value="1"/>
</dbReference>
<dbReference type="CDD" id="cd01814">
    <property type="entry name" value="Ubl_MUBs_plant"/>
    <property type="match status" value="1"/>
</dbReference>
<dbReference type="AlphaFoldDB" id="A0A8T2EVS4"/>
<reference evidence="2 3" key="1">
    <citation type="submission" date="2020-12" db="EMBL/GenBank/DDBJ databases">
        <title>Concerted genomic and epigenomic changes stabilize Arabidopsis allopolyploids.</title>
        <authorList>
            <person name="Chen Z."/>
        </authorList>
    </citation>
    <scope>NUCLEOTIDE SEQUENCE [LARGE SCALE GENOMIC DNA]</scope>
    <source>
        <strain evidence="2">Allo738</strain>
        <tissue evidence="2">Leaf</tissue>
    </source>
</reference>
<dbReference type="Proteomes" id="UP000694240">
    <property type="component" value="Chromosome 3"/>
</dbReference>
<comment type="caution">
    <text evidence="2">The sequence shown here is derived from an EMBL/GenBank/DDBJ whole genome shotgun (WGS) entry which is preliminary data.</text>
</comment>
<organism evidence="2 3">
    <name type="scientific">Arabidopsis thaliana x Arabidopsis arenosa</name>
    <dbReference type="NCBI Taxonomy" id="1240361"/>
    <lineage>
        <taxon>Eukaryota</taxon>
        <taxon>Viridiplantae</taxon>
        <taxon>Streptophyta</taxon>
        <taxon>Embryophyta</taxon>
        <taxon>Tracheophyta</taxon>
        <taxon>Spermatophyta</taxon>
        <taxon>Magnoliopsida</taxon>
        <taxon>eudicotyledons</taxon>
        <taxon>Gunneridae</taxon>
        <taxon>Pentapetalae</taxon>
        <taxon>rosids</taxon>
        <taxon>malvids</taxon>
        <taxon>Brassicales</taxon>
        <taxon>Brassicaceae</taxon>
        <taxon>Camelineae</taxon>
        <taxon>Arabidopsis</taxon>
    </lineage>
</organism>
<evidence type="ECO:0000313" key="3">
    <source>
        <dbReference type="Proteomes" id="UP000694240"/>
    </source>
</evidence>
<dbReference type="PROSITE" id="PS50053">
    <property type="entry name" value="UBIQUITIN_2"/>
    <property type="match status" value="1"/>
</dbReference>
<dbReference type="InterPro" id="IPR000626">
    <property type="entry name" value="Ubiquitin-like_dom"/>
</dbReference>